<dbReference type="InterPro" id="IPR020103">
    <property type="entry name" value="PsdUridine_synth_cat_dom_sf"/>
</dbReference>
<dbReference type="SMART" id="SM01136">
    <property type="entry name" value="DKCLD"/>
    <property type="match status" value="1"/>
</dbReference>
<dbReference type="CDD" id="cd21148">
    <property type="entry name" value="PUA_Cbf5"/>
    <property type="match status" value="1"/>
</dbReference>
<feature type="active site" description="Nucleophile" evidence="5">
    <location>
        <position position="49"/>
    </location>
</feature>
<keyword evidence="2 5" id="KW-0413">Isomerase</keyword>
<dbReference type="InterPro" id="IPR036974">
    <property type="entry name" value="PUA_sf"/>
</dbReference>
<accession>A0A9E7TJJ2</accession>
<comment type="function">
    <text evidence="3 5">Could be responsible for synthesis of pseudouridine from uracil-55 in the psi GC loop of transfer RNAs.</text>
</comment>
<evidence type="ECO:0000313" key="10">
    <source>
        <dbReference type="Proteomes" id="UP001060368"/>
    </source>
</evidence>
<comment type="catalytic activity">
    <reaction evidence="5">
        <text>uridine(55) in tRNA = pseudouridine(55) in tRNA</text>
        <dbReference type="Rhea" id="RHEA:42532"/>
        <dbReference type="Rhea" id="RHEA-COMP:10101"/>
        <dbReference type="Rhea" id="RHEA-COMP:10102"/>
        <dbReference type="ChEBI" id="CHEBI:65314"/>
        <dbReference type="ChEBI" id="CHEBI:65315"/>
        <dbReference type="EC" id="5.4.99.25"/>
    </reaction>
</comment>
<dbReference type="Pfam" id="PF08068">
    <property type="entry name" value="DKCLD"/>
    <property type="match status" value="1"/>
</dbReference>
<keyword evidence="1 5" id="KW-0819">tRNA processing</keyword>
<dbReference type="NCBIfam" id="NF003280">
    <property type="entry name" value="PRK04270.1"/>
    <property type="match status" value="1"/>
</dbReference>
<comment type="similarity">
    <text evidence="4 5">Belongs to the pseudouridine synthase TruB family. Type 2 subfamily.</text>
</comment>
<evidence type="ECO:0000256" key="6">
    <source>
        <dbReference type="SAM" id="MobiDB-lite"/>
    </source>
</evidence>
<dbReference type="InterPro" id="IPR032819">
    <property type="entry name" value="TruB_C"/>
</dbReference>
<dbReference type="GO" id="GO:1990481">
    <property type="term" value="P:mRNA pseudouridine synthesis"/>
    <property type="evidence" value="ECO:0007669"/>
    <property type="project" value="TreeGrafter"/>
</dbReference>
<evidence type="ECO:0000259" key="8">
    <source>
        <dbReference type="SMART" id="SM01136"/>
    </source>
</evidence>
<dbReference type="GO" id="GO:0031118">
    <property type="term" value="P:rRNA pseudouridine synthesis"/>
    <property type="evidence" value="ECO:0007669"/>
    <property type="project" value="TreeGrafter"/>
</dbReference>
<dbReference type="Gene3D" id="2.30.130.10">
    <property type="entry name" value="PUA domain"/>
    <property type="match status" value="1"/>
</dbReference>
<evidence type="ECO:0000256" key="3">
    <source>
        <dbReference type="ARBA" id="ARBA00060072"/>
    </source>
</evidence>
<dbReference type="PANTHER" id="PTHR23127">
    <property type="entry name" value="CENTROMERE/MICROTUBULE BINDING PROTEIN CBF5"/>
    <property type="match status" value="1"/>
</dbReference>
<dbReference type="GeneID" id="74307289"/>
<dbReference type="RefSeq" id="WP_257743854.1">
    <property type="nucleotide sequence ID" value="NZ_CP096115.1"/>
</dbReference>
<feature type="domain" description="Dyskerin-like" evidence="8">
    <location>
        <begin position="1"/>
        <end position="30"/>
    </location>
</feature>
<dbReference type="SUPFAM" id="SSF88697">
    <property type="entry name" value="PUA domain-like"/>
    <property type="match status" value="1"/>
</dbReference>
<dbReference type="InterPro" id="IPR012960">
    <property type="entry name" value="Dyskerin-like"/>
</dbReference>
<dbReference type="SUPFAM" id="SSF55120">
    <property type="entry name" value="Pseudouridine synthase"/>
    <property type="match status" value="1"/>
</dbReference>
<dbReference type="PROSITE" id="PS50890">
    <property type="entry name" value="PUA"/>
    <property type="match status" value="1"/>
</dbReference>
<dbReference type="GO" id="GO:0160148">
    <property type="term" value="F:tRNA pseudouridine(55) synthase activity"/>
    <property type="evidence" value="ECO:0007669"/>
    <property type="project" value="UniProtKB-EC"/>
</dbReference>
<dbReference type="GO" id="GO:0031120">
    <property type="term" value="P:snRNA pseudouridine synthesis"/>
    <property type="evidence" value="ECO:0007669"/>
    <property type="project" value="TreeGrafter"/>
</dbReference>
<dbReference type="GO" id="GO:0000495">
    <property type="term" value="P:box H/ACA sno(s)RNA 3'-end processing"/>
    <property type="evidence" value="ECO:0007669"/>
    <property type="project" value="TreeGrafter"/>
</dbReference>
<dbReference type="EC" id="5.4.99.25" evidence="5"/>
<feature type="domain" description="PUA" evidence="7">
    <location>
        <begin position="216"/>
        <end position="289"/>
    </location>
</feature>
<dbReference type="InterPro" id="IPR002501">
    <property type="entry name" value="PsdUridine_synth_N"/>
</dbReference>
<dbReference type="Gene3D" id="3.30.2350.10">
    <property type="entry name" value="Pseudouridine synthase"/>
    <property type="match status" value="1"/>
</dbReference>
<dbReference type="AlphaFoldDB" id="A0A9E7TJJ2"/>
<dbReference type="Pfam" id="PF01472">
    <property type="entry name" value="PUA"/>
    <property type="match status" value="1"/>
</dbReference>
<dbReference type="InterPro" id="IPR015947">
    <property type="entry name" value="PUA-like_sf"/>
</dbReference>
<dbReference type="FunFam" id="3.30.2350.10:FF:000001">
    <property type="entry name" value="H/ACA ribonucleoprotein complex subunit CBF5"/>
    <property type="match status" value="1"/>
</dbReference>
<dbReference type="Proteomes" id="UP001060368">
    <property type="component" value="Chromosome"/>
</dbReference>
<dbReference type="EMBL" id="CP096115">
    <property type="protein sequence ID" value="UUX93718.1"/>
    <property type="molecule type" value="Genomic_DNA"/>
</dbReference>
<dbReference type="Pfam" id="PF01509">
    <property type="entry name" value="TruB_N"/>
    <property type="match status" value="1"/>
</dbReference>
<dbReference type="NCBIfam" id="TIGR00425">
    <property type="entry name" value="CBF5"/>
    <property type="match status" value="1"/>
</dbReference>
<dbReference type="GO" id="GO:0003723">
    <property type="term" value="F:RNA binding"/>
    <property type="evidence" value="ECO:0007669"/>
    <property type="project" value="InterPro"/>
</dbReference>
<organism evidence="9 10">
    <name type="scientific">Methanoplanus endosymbiosus</name>
    <dbReference type="NCBI Taxonomy" id="33865"/>
    <lineage>
        <taxon>Archaea</taxon>
        <taxon>Methanobacteriati</taxon>
        <taxon>Methanobacteriota</taxon>
        <taxon>Stenosarchaea group</taxon>
        <taxon>Methanomicrobia</taxon>
        <taxon>Methanomicrobiales</taxon>
        <taxon>Methanomicrobiaceae</taxon>
        <taxon>Methanoplanus</taxon>
    </lineage>
</organism>
<evidence type="ECO:0000256" key="5">
    <source>
        <dbReference type="HAMAP-Rule" id="MF_01081"/>
    </source>
</evidence>
<evidence type="ECO:0000256" key="2">
    <source>
        <dbReference type="ARBA" id="ARBA00023235"/>
    </source>
</evidence>
<dbReference type="SMART" id="SM00359">
    <property type="entry name" value="PUA"/>
    <property type="match status" value="1"/>
</dbReference>
<dbReference type="InterPro" id="IPR004802">
    <property type="entry name" value="tRNA_PsdUridine_synth_B_fam"/>
</dbReference>
<gene>
    <name evidence="5" type="primary">truB</name>
    <name evidence="9" type="ORF">L6E24_06280</name>
</gene>
<dbReference type="KEGG" id="mend:L6E24_06280"/>
<sequence length="325" mass="35977">MVTDAELSKKLKSGIIVIDKPQGPSSHQVTAWVKEILGGEKTGHGGTLDPMVSGLLVIMLGRTVKLAPILLNHRKEYVALLRLHGDADKEDIERVVSEFQGKVYQRPPRKSAVKRQLRIREMYDIEILDIKDRLVLLRVDCEAGTYIRSLCIHIGLALGTGGQMVELRRTKSGPFTEKDCIRLHDLKDAAVYEEEGNPDLLSEMILPAERLVDTMPKVVIRDSAVDAICRGAALAGVGVLQTESYKRGSTVAVMTEKDELVCTAKAAISSEEYKPGDTGIVARSIAVIMEPGTYPRGWTKKPKDDIKSKKAKNSRKYGNAKKYRR</sequence>
<dbReference type="GO" id="GO:0031119">
    <property type="term" value="P:tRNA pseudouridine synthesis"/>
    <property type="evidence" value="ECO:0007669"/>
    <property type="project" value="UniProtKB-UniRule"/>
</dbReference>
<dbReference type="Pfam" id="PF16198">
    <property type="entry name" value="TruB_C_2"/>
    <property type="match status" value="1"/>
</dbReference>
<keyword evidence="10" id="KW-1185">Reference proteome</keyword>
<dbReference type="HAMAP" id="MF_01081">
    <property type="entry name" value="TruB_arch"/>
    <property type="match status" value="1"/>
</dbReference>
<dbReference type="CDD" id="cd02572">
    <property type="entry name" value="PseudoU_synth_hDyskerin"/>
    <property type="match status" value="1"/>
</dbReference>
<evidence type="ECO:0000259" key="7">
    <source>
        <dbReference type="SMART" id="SM00359"/>
    </source>
</evidence>
<protein>
    <recommendedName>
        <fullName evidence="5">Probable tRNA pseudouridine synthase B</fullName>
        <ecNumber evidence="5">5.4.99.25</ecNumber>
    </recommendedName>
    <alternativeName>
        <fullName evidence="5">tRNA pseudouridine(55) synthase</fullName>
        <shortName evidence="5">Psi55 synthase</shortName>
    </alternativeName>
    <alternativeName>
        <fullName evidence="5">tRNA pseudouridylate synthase</fullName>
    </alternativeName>
    <alternativeName>
        <fullName evidence="5">tRNA-uridine isomerase</fullName>
    </alternativeName>
</protein>
<proteinExistence type="inferred from homology"/>
<evidence type="ECO:0000313" key="9">
    <source>
        <dbReference type="EMBL" id="UUX93718.1"/>
    </source>
</evidence>
<dbReference type="InterPro" id="IPR026326">
    <property type="entry name" value="TruB_arch"/>
</dbReference>
<name>A0A9E7TJJ2_9EURY</name>
<feature type="region of interest" description="Disordered" evidence="6">
    <location>
        <begin position="293"/>
        <end position="325"/>
    </location>
</feature>
<evidence type="ECO:0000256" key="1">
    <source>
        <dbReference type="ARBA" id="ARBA00022694"/>
    </source>
</evidence>
<dbReference type="PANTHER" id="PTHR23127:SF0">
    <property type="entry name" value="H_ACA RIBONUCLEOPROTEIN COMPLEX SUBUNIT DKC1"/>
    <property type="match status" value="1"/>
</dbReference>
<feature type="compositionally biased region" description="Basic residues" evidence="6">
    <location>
        <begin position="309"/>
        <end position="325"/>
    </location>
</feature>
<dbReference type="InterPro" id="IPR002478">
    <property type="entry name" value="PUA"/>
</dbReference>
<reference evidence="9" key="1">
    <citation type="submission" date="2022-04" db="EMBL/GenBank/DDBJ databases">
        <title>Complete genome of Methanoplanus endosymbiosus DSM 3599.</title>
        <authorList>
            <person name="Chen S.-C."/>
            <person name="You Y.-T."/>
            <person name="Zhou Y.-Z."/>
            <person name="Lai M.-C."/>
        </authorList>
    </citation>
    <scope>NUCLEOTIDE SEQUENCE</scope>
    <source>
        <strain evidence="9">DSM 3599</strain>
    </source>
</reference>
<evidence type="ECO:0000256" key="4">
    <source>
        <dbReference type="ARBA" id="ARBA00060775"/>
    </source>
</evidence>